<comment type="caution">
    <text evidence="2">The sequence shown here is derived from an EMBL/GenBank/DDBJ whole genome shotgun (WGS) entry which is preliminary data.</text>
</comment>
<feature type="domain" description="Ice-binding protein C-terminal" evidence="1">
    <location>
        <begin position="205"/>
        <end position="226"/>
    </location>
</feature>
<accession>A0ABW7FK81</accession>
<evidence type="ECO:0000313" key="2">
    <source>
        <dbReference type="EMBL" id="MFG6441735.1"/>
    </source>
</evidence>
<keyword evidence="3" id="KW-1185">Reference proteome</keyword>
<dbReference type="InterPro" id="IPR013424">
    <property type="entry name" value="Ice-binding_C"/>
</dbReference>
<proteinExistence type="predicted"/>
<evidence type="ECO:0000313" key="3">
    <source>
        <dbReference type="Proteomes" id="UP001606301"/>
    </source>
</evidence>
<dbReference type="EMBL" id="JBIGHW010000007">
    <property type="protein sequence ID" value="MFG6441735.1"/>
    <property type="molecule type" value="Genomic_DNA"/>
</dbReference>
<reference evidence="2 3" key="1">
    <citation type="submission" date="2024-08" db="EMBL/GenBank/DDBJ databases">
        <authorList>
            <person name="Lu H."/>
        </authorList>
    </citation>
    <scope>NUCLEOTIDE SEQUENCE [LARGE SCALE GENOMIC DNA]</scope>
    <source>
        <strain evidence="2 3">LKC17W</strain>
    </source>
</reference>
<name>A0ABW7FK81_9BURK</name>
<gene>
    <name evidence="2" type="ORF">ACG0Z3_13695</name>
</gene>
<sequence>MAALVQPAFAALEPVTIDFEKITLDLDQWGMVALASNNPYAELGVAFTGDAWGVRSNARGCGGFSSFAPVGGAGCGALLLASNPSIEDPATIGVAAATQSPSFTINFAEGFVAGSSLSYKALVSSNVRIELFSGLDGVGSLGTVDGLAAGKCGIAAVEFCDWGDPLTLNFGGVAKSMVVTGGDELFMLDNLSFARQDASVPGQLPEPASLALALSALGVLGWSRKRAGAR</sequence>
<dbReference type="Pfam" id="PF07589">
    <property type="entry name" value="PEP-CTERM"/>
    <property type="match status" value="1"/>
</dbReference>
<evidence type="ECO:0000259" key="1">
    <source>
        <dbReference type="Pfam" id="PF07589"/>
    </source>
</evidence>
<protein>
    <submittedName>
        <fullName evidence="2">PEP-CTERM sorting domain-containing protein</fullName>
    </submittedName>
</protein>
<dbReference type="Proteomes" id="UP001606301">
    <property type="component" value="Unassembled WGS sequence"/>
</dbReference>
<organism evidence="2 3">
    <name type="scientific">Pelomonas margarita</name>
    <dbReference type="NCBI Taxonomy" id="3299031"/>
    <lineage>
        <taxon>Bacteria</taxon>
        <taxon>Pseudomonadati</taxon>
        <taxon>Pseudomonadota</taxon>
        <taxon>Betaproteobacteria</taxon>
        <taxon>Burkholderiales</taxon>
        <taxon>Sphaerotilaceae</taxon>
        <taxon>Roseateles</taxon>
    </lineage>
</organism>